<protein>
    <submittedName>
        <fullName evidence="1">Uncharacterized protein</fullName>
    </submittedName>
</protein>
<name>A0A975S2D4_9RHOB</name>
<dbReference type="AlphaFoldDB" id="A0A975S2D4"/>
<dbReference type="RefSeq" id="WP_215503743.1">
    <property type="nucleotide sequence ID" value="NZ_CP076361.1"/>
</dbReference>
<evidence type="ECO:0000313" key="2">
    <source>
        <dbReference type="Proteomes" id="UP000679352"/>
    </source>
</evidence>
<sequence>MKRLITKGLMFGNLIEVSSPALVERYNRALQHLTGKTTTLSDFHIDISGYSPEVGDELGDDLYLNPNGCNRQFILLTTAQKTAPLLHIKFSTSRGILEQFITANEAQLFALTARDAVAGELANSVYEVSTPAKLFDIRKITVEADTIGAHVRDATKLAGLIDRFRREPDAWRDDLLIAEMIGLAKKTGDVTRVPIALPAMGFEQPNFWTSHFGGIYIFRALRYPGVIATLPKQSLGAVPVAPVMDLRDRNEIADWLERNELAEPIVQARGTDVAAILRQKMDFILVDAADALNLDLGSATRSDLRKIAHRLGAGLPEEFLGLAALLRWVEGAGEWPRITSEHPAYFYTLRARAGKDRDLVNMLLAELAPLDVRQMYITHKELFYASYARWSERKRQYVADFLEREYMVDRQGAREALFGPEPAMDETHRPELRDGPRPAHDLVQAVGPWGAVRGRR</sequence>
<dbReference type="EMBL" id="CP076361">
    <property type="protein sequence ID" value="QWK91552.1"/>
    <property type="molecule type" value="Genomic_DNA"/>
</dbReference>
<proteinExistence type="predicted"/>
<dbReference type="Proteomes" id="UP000679352">
    <property type="component" value="Chromosome"/>
</dbReference>
<dbReference type="Pfam" id="PF20343">
    <property type="entry name" value="DUF6638"/>
    <property type="match status" value="1"/>
</dbReference>
<accession>A0A975S2D4</accession>
<reference evidence="1" key="1">
    <citation type="submission" date="2021-06" db="EMBL/GenBank/DDBJ databases">
        <title>Direct submission.</title>
        <authorList>
            <person name="Lee C.-S."/>
            <person name="Jin L."/>
        </authorList>
    </citation>
    <scope>NUCLEOTIDE SEQUENCE</scope>
    <source>
        <strain evidence="1">Con5</strain>
    </source>
</reference>
<organism evidence="1 2">
    <name type="scientific">Gemmobacter fulvus</name>
    <dbReference type="NCBI Taxonomy" id="2840474"/>
    <lineage>
        <taxon>Bacteria</taxon>
        <taxon>Pseudomonadati</taxon>
        <taxon>Pseudomonadota</taxon>
        <taxon>Alphaproteobacteria</taxon>
        <taxon>Rhodobacterales</taxon>
        <taxon>Paracoccaceae</taxon>
        <taxon>Gemmobacter</taxon>
    </lineage>
</organism>
<evidence type="ECO:0000313" key="1">
    <source>
        <dbReference type="EMBL" id="QWK91552.1"/>
    </source>
</evidence>
<dbReference type="InterPro" id="IPR046578">
    <property type="entry name" value="DUF6638"/>
</dbReference>
<dbReference type="KEGG" id="gfu:KM031_06640"/>
<keyword evidence="2" id="KW-1185">Reference proteome</keyword>
<gene>
    <name evidence="1" type="ORF">KM031_06640</name>
</gene>